<protein>
    <submittedName>
        <fullName evidence="5">Alpha/beta fold hydrolase</fullName>
    </submittedName>
</protein>
<dbReference type="Gene3D" id="3.40.50.1820">
    <property type="entry name" value="alpha/beta hydrolase"/>
    <property type="match status" value="1"/>
</dbReference>
<reference evidence="5" key="2">
    <citation type="submission" date="2021-04" db="EMBL/GenBank/DDBJ databases">
        <authorList>
            <person name="Gilroy R."/>
        </authorList>
    </citation>
    <scope>NUCLEOTIDE SEQUENCE</scope>
    <source>
        <strain evidence="5">ChiHecec2B26-7398</strain>
    </source>
</reference>
<keyword evidence="1 5" id="KW-0378">Hydrolase</keyword>
<feature type="signal peptide" evidence="3">
    <location>
        <begin position="1"/>
        <end position="29"/>
    </location>
</feature>
<evidence type="ECO:0000256" key="2">
    <source>
        <dbReference type="ARBA" id="ARBA00038115"/>
    </source>
</evidence>
<evidence type="ECO:0000313" key="5">
    <source>
        <dbReference type="EMBL" id="HIX94495.1"/>
    </source>
</evidence>
<accession>A0A9D1Y018</accession>
<feature type="chain" id="PRO_5038540999" evidence="3">
    <location>
        <begin position="30"/>
        <end position="309"/>
    </location>
</feature>
<dbReference type="InterPro" id="IPR000073">
    <property type="entry name" value="AB_hydrolase_1"/>
</dbReference>
<feature type="domain" description="AB hydrolase-1" evidence="4">
    <location>
        <begin position="66"/>
        <end position="173"/>
    </location>
</feature>
<evidence type="ECO:0000313" key="6">
    <source>
        <dbReference type="Proteomes" id="UP000886751"/>
    </source>
</evidence>
<comment type="caution">
    <text evidence="5">The sequence shown here is derived from an EMBL/GenBank/DDBJ whole genome shotgun (WGS) entry which is preliminary data.</text>
</comment>
<evidence type="ECO:0000256" key="3">
    <source>
        <dbReference type="SAM" id="SignalP"/>
    </source>
</evidence>
<gene>
    <name evidence="5" type="ORF">H9846_03450</name>
</gene>
<keyword evidence="3" id="KW-0732">Signal</keyword>
<dbReference type="Pfam" id="PF00561">
    <property type="entry name" value="Abhydrolase_1"/>
    <property type="match status" value="1"/>
</dbReference>
<comment type="similarity">
    <text evidence="2">Belongs to the AB hydrolase superfamily. FUS2 hydrolase family.</text>
</comment>
<evidence type="ECO:0000256" key="1">
    <source>
        <dbReference type="ARBA" id="ARBA00022801"/>
    </source>
</evidence>
<reference evidence="5" key="1">
    <citation type="journal article" date="2021" name="PeerJ">
        <title>Extensive microbial diversity within the chicken gut microbiome revealed by metagenomics and culture.</title>
        <authorList>
            <person name="Gilroy R."/>
            <person name="Ravi A."/>
            <person name="Getino M."/>
            <person name="Pursley I."/>
            <person name="Horton D.L."/>
            <person name="Alikhan N.F."/>
            <person name="Baker D."/>
            <person name="Gharbi K."/>
            <person name="Hall N."/>
            <person name="Watson M."/>
            <person name="Adriaenssens E.M."/>
            <person name="Foster-Nyarko E."/>
            <person name="Jarju S."/>
            <person name="Secka A."/>
            <person name="Antonio M."/>
            <person name="Oren A."/>
            <person name="Chaudhuri R.R."/>
            <person name="La Ragione R."/>
            <person name="Hildebrand F."/>
            <person name="Pallen M.J."/>
        </authorList>
    </citation>
    <scope>NUCLEOTIDE SEQUENCE</scope>
    <source>
        <strain evidence="5">ChiHecec2B26-7398</strain>
    </source>
</reference>
<dbReference type="PANTHER" id="PTHR22946">
    <property type="entry name" value="DIENELACTONE HYDROLASE DOMAIN-CONTAINING PROTEIN-RELATED"/>
    <property type="match status" value="1"/>
</dbReference>
<dbReference type="Proteomes" id="UP000886751">
    <property type="component" value="Unassembled WGS sequence"/>
</dbReference>
<proteinExistence type="inferred from homology"/>
<dbReference type="EMBL" id="DXEI01000055">
    <property type="protein sequence ID" value="HIX94495.1"/>
    <property type="molecule type" value="Genomic_DNA"/>
</dbReference>
<dbReference type="AlphaFoldDB" id="A0A9D1Y018"/>
<dbReference type="GO" id="GO:0052689">
    <property type="term" value="F:carboxylic ester hydrolase activity"/>
    <property type="evidence" value="ECO:0007669"/>
    <property type="project" value="UniProtKB-ARBA"/>
</dbReference>
<dbReference type="SUPFAM" id="SSF53474">
    <property type="entry name" value="alpha/beta-Hydrolases"/>
    <property type="match status" value="1"/>
</dbReference>
<dbReference type="InterPro" id="IPR029058">
    <property type="entry name" value="AB_hydrolase_fold"/>
</dbReference>
<evidence type="ECO:0000259" key="4">
    <source>
        <dbReference type="Pfam" id="PF00561"/>
    </source>
</evidence>
<sequence>MKQAKRSRALLVLLGCVAALALCAAAAMALLLRVPAAQDVTIPGVRGGIPATVQMPAKLARAGEVPLVVLCHGFTGDRTANGHFPTLAAKLAELGIATVRMDFAGCGSSTEPYTEYSLASMTDDVNSAIAFLQSEYGVDGAIGLVGHSMGGRLVSLYPQDGQYPVAALALWSPANGAGLQGLEFLNIEDFSVVEALAAEAEANGQAGTKWGVAISAEFVRGMRESDPNAALRACGLPVLLIYSGNEGPISETTQSETIATVESLGEGRVVLEPFVDGNHNFYGADDAATARLDETLCTVTAAFLVQQLK</sequence>
<name>A0A9D1Y018_9FIRM</name>
<dbReference type="PANTHER" id="PTHR22946:SF9">
    <property type="entry name" value="POLYKETIDE TRANSFERASE AF380"/>
    <property type="match status" value="1"/>
</dbReference>
<dbReference type="InterPro" id="IPR050261">
    <property type="entry name" value="FrsA_esterase"/>
</dbReference>
<organism evidence="5 6">
    <name type="scientific">Candidatus Gemmiger excrementipullorum</name>
    <dbReference type="NCBI Taxonomy" id="2838610"/>
    <lineage>
        <taxon>Bacteria</taxon>
        <taxon>Bacillati</taxon>
        <taxon>Bacillota</taxon>
        <taxon>Clostridia</taxon>
        <taxon>Eubacteriales</taxon>
        <taxon>Gemmiger</taxon>
    </lineage>
</organism>